<accession>A0A1S7LKZ2</accession>
<reference evidence="1" key="1">
    <citation type="submission" date="2015-04" db="EMBL/GenBank/DDBJ databases">
        <authorList>
            <person name="Syromyatnikov M.Y."/>
            <person name="Popov V.N."/>
        </authorList>
    </citation>
    <scope>NUCLEOTIDE SEQUENCE</scope>
    <source>
        <strain evidence="1">MO-1</strain>
    </source>
</reference>
<protein>
    <submittedName>
        <fullName evidence="1">Uncharacterized protein</fullName>
    </submittedName>
</protein>
<name>A0A1S7LKZ2_MAGMO</name>
<evidence type="ECO:0000313" key="1">
    <source>
        <dbReference type="EMBL" id="CRH06426.1"/>
    </source>
</evidence>
<organism evidence="1">
    <name type="scientific">Magnetococcus massalia (strain MO-1)</name>
    <dbReference type="NCBI Taxonomy" id="451514"/>
    <lineage>
        <taxon>Bacteria</taxon>
        <taxon>Pseudomonadati</taxon>
        <taxon>Pseudomonadota</taxon>
        <taxon>Magnetococcia</taxon>
        <taxon>Magnetococcales</taxon>
        <taxon>Magnetococcaceae</taxon>
        <taxon>Magnetococcus</taxon>
    </lineage>
</organism>
<proteinExistence type="predicted"/>
<dbReference type="AlphaFoldDB" id="A0A1S7LKZ2"/>
<gene>
    <name evidence="1" type="ORF">MAGMO_2264</name>
</gene>
<dbReference type="EMBL" id="LO017727">
    <property type="protein sequence ID" value="CRH06426.1"/>
    <property type="molecule type" value="Genomic_DNA"/>
</dbReference>
<sequence length="160" mass="17171">MSISADVMQTIESLFVNLAADGPNAGEWAVKTNVQSVAERLGHAAPTDTRVSHIEVTCKPLQGEPQLHSYEIGPGKYASAIWAEACTDPNREARSGELRMLGLSHGEESAAKLLETLHTFMGAEVMRSAASSEWSAKDHVVSAILQAPEGAEITLQARFK</sequence>